<evidence type="ECO:0008006" key="4">
    <source>
        <dbReference type="Google" id="ProtNLM"/>
    </source>
</evidence>
<protein>
    <recommendedName>
        <fullName evidence="4">Secreted protein</fullName>
    </recommendedName>
</protein>
<keyword evidence="1" id="KW-1133">Transmembrane helix</keyword>
<dbReference type="EMBL" id="BAABIC010000017">
    <property type="protein sequence ID" value="GAA4702199.1"/>
    <property type="molecule type" value="Genomic_DNA"/>
</dbReference>
<evidence type="ECO:0000256" key="1">
    <source>
        <dbReference type="SAM" id="Phobius"/>
    </source>
</evidence>
<reference evidence="3" key="1">
    <citation type="journal article" date="2019" name="Int. J. Syst. Evol. Microbiol.">
        <title>The Global Catalogue of Microorganisms (GCM) 10K type strain sequencing project: providing services to taxonomists for standard genome sequencing and annotation.</title>
        <authorList>
            <consortium name="The Broad Institute Genomics Platform"/>
            <consortium name="The Broad Institute Genome Sequencing Center for Infectious Disease"/>
            <person name="Wu L."/>
            <person name="Ma J."/>
        </authorList>
    </citation>
    <scope>NUCLEOTIDE SEQUENCE [LARGE SCALE GENOMIC DNA]</scope>
    <source>
        <strain evidence="3">JCM 18055</strain>
    </source>
</reference>
<keyword evidence="1" id="KW-0472">Membrane</keyword>
<sequence length="194" mass="22419">MSPEVLFWVVVAVVVLIVLGTLLLIGGRVRGRRRTAALRRHFGPEYDRVVHAWGGQARGEAELRRRLLRRRELDVRDLDADERERFTGQWAQAQNSFVETPHTGLRAADLVIQQVMRTRGYPVEHFTEREEMISVDHPDLVEHYRAAHESAVADTRDEADTEQLRQAMVDYRYLFEEMIGAGHPESTQRNLPQP</sequence>
<keyword evidence="1" id="KW-0812">Transmembrane</keyword>
<organism evidence="2 3">
    <name type="scientific">Pseudonocardia yuanmonensis</name>
    <dbReference type="NCBI Taxonomy" id="1095914"/>
    <lineage>
        <taxon>Bacteria</taxon>
        <taxon>Bacillati</taxon>
        <taxon>Actinomycetota</taxon>
        <taxon>Actinomycetes</taxon>
        <taxon>Pseudonocardiales</taxon>
        <taxon>Pseudonocardiaceae</taxon>
        <taxon>Pseudonocardia</taxon>
    </lineage>
</organism>
<proteinExistence type="predicted"/>
<name>A0ABP8X794_9PSEU</name>
<evidence type="ECO:0000313" key="2">
    <source>
        <dbReference type="EMBL" id="GAA4702199.1"/>
    </source>
</evidence>
<feature type="transmembrane region" description="Helical" evidence="1">
    <location>
        <begin position="6"/>
        <end position="25"/>
    </location>
</feature>
<gene>
    <name evidence="2" type="ORF">GCM10023215_46710</name>
</gene>
<keyword evidence="3" id="KW-1185">Reference proteome</keyword>
<accession>A0ABP8X794</accession>
<comment type="caution">
    <text evidence="2">The sequence shown here is derived from an EMBL/GenBank/DDBJ whole genome shotgun (WGS) entry which is preliminary data.</text>
</comment>
<dbReference type="Proteomes" id="UP001500325">
    <property type="component" value="Unassembled WGS sequence"/>
</dbReference>
<evidence type="ECO:0000313" key="3">
    <source>
        <dbReference type="Proteomes" id="UP001500325"/>
    </source>
</evidence>
<dbReference type="RefSeq" id="WP_345382869.1">
    <property type="nucleotide sequence ID" value="NZ_BAABIC010000017.1"/>
</dbReference>